<dbReference type="Proteomes" id="UP000724584">
    <property type="component" value="Unassembled WGS sequence"/>
</dbReference>
<organism evidence="1 2">
    <name type="scientific">Chaetomium tenue</name>
    <dbReference type="NCBI Taxonomy" id="1854479"/>
    <lineage>
        <taxon>Eukaryota</taxon>
        <taxon>Fungi</taxon>
        <taxon>Dikarya</taxon>
        <taxon>Ascomycota</taxon>
        <taxon>Pezizomycotina</taxon>
        <taxon>Sordariomycetes</taxon>
        <taxon>Sordariomycetidae</taxon>
        <taxon>Sordariales</taxon>
        <taxon>Chaetomiaceae</taxon>
        <taxon>Chaetomium</taxon>
    </lineage>
</organism>
<evidence type="ECO:0000313" key="2">
    <source>
        <dbReference type="Proteomes" id="UP000724584"/>
    </source>
</evidence>
<keyword evidence="2" id="KW-1185">Reference proteome</keyword>
<dbReference type="EMBL" id="JAGIZQ010000006">
    <property type="protein sequence ID" value="KAH6623942.1"/>
    <property type="molecule type" value="Genomic_DNA"/>
</dbReference>
<name>A0ACB7P235_9PEZI</name>
<sequence length="363" mass="41437">MMILILKSLWASWIKGRRPGYNPVAEPAPEEQGSNEKHSKRQQAGTFVLLFVAVLCILLFATESILRLNPSPVPRCTKPHVRREWRALTTEEKKEFIRAVNVLAEIPSRWTGNGTIYDDFAILHGSVGSLSHRSASFLPWHRYTLILYENALREYAGFTGRIPYWDWSLDWMNMANSSIWDSVEGFGGDGHPAGPETVGEGRCVTEGPFAHLRPIIYNHTFATHCLSRGFHDGNTKGRLSGEAYKPEKIGEILRKSTYKEFSRELEIYLHGALHQGVNGDFKAMTAANDPLFFLHHAQLDRTWWRWQQEDPRRRMAEYEGKHMFNSTTSNATVNDMLLFGGFAKDIPVQDVMNTEGGLLCYRY</sequence>
<proteinExistence type="predicted"/>
<evidence type="ECO:0000313" key="1">
    <source>
        <dbReference type="EMBL" id="KAH6623942.1"/>
    </source>
</evidence>
<reference evidence="1 2" key="1">
    <citation type="journal article" date="2021" name="Nat. Commun.">
        <title>Genetic determinants of endophytism in the Arabidopsis root mycobiome.</title>
        <authorList>
            <person name="Mesny F."/>
            <person name="Miyauchi S."/>
            <person name="Thiergart T."/>
            <person name="Pickel B."/>
            <person name="Atanasova L."/>
            <person name="Karlsson M."/>
            <person name="Huettel B."/>
            <person name="Barry K.W."/>
            <person name="Haridas S."/>
            <person name="Chen C."/>
            <person name="Bauer D."/>
            <person name="Andreopoulos W."/>
            <person name="Pangilinan J."/>
            <person name="LaButti K."/>
            <person name="Riley R."/>
            <person name="Lipzen A."/>
            <person name="Clum A."/>
            <person name="Drula E."/>
            <person name="Henrissat B."/>
            <person name="Kohler A."/>
            <person name="Grigoriev I.V."/>
            <person name="Martin F.M."/>
            <person name="Hacquard S."/>
        </authorList>
    </citation>
    <scope>NUCLEOTIDE SEQUENCE [LARGE SCALE GENOMIC DNA]</scope>
    <source>
        <strain evidence="1 2">MPI-SDFR-AT-0079</strain>
    </source>
</reference>
<protein>
    <submittedName>
        <fullName evidence="1">Tyrosinase</fullName>
    </submittedName>
</protein>
<comment type="caution">
    <text evidence="1">The sequence shown here is derived from an EMBL/GenBank/DDBJ whole genome shotgun (WGS) entry which is preliminary data.</text>
</comment>
<accession>A0ACB7P235</accession>
<gene>
    <name evidence="1" type="ORF">F5144DRAFT_584823</name>
</gene>